<protein>
    <recommendedName>
        <fullName evidence="2">GlcNAc-PI de-N-acetylase</fullName>
    </recommendedName>
</protein>
<sequence length="173" mass="19390">MAMVAVFAAHPDDEVLGCGGAIAWHISKGDEVHVIILGEGITSRENKRNRKANNKQLHDLIKSGEKAHNILGTTSIKFLEFPDNRMDSIDLLDIVKTVEKELSQITPTIIYTHHANDLNIDHQITHKAVMTACRPFPNQIVRKILTFEVQSSTDWQADASNNVFSPNYYIDIS</sequence>
<proteinExistence type="predicted"/>
<dbReference type="PANTHER" id="PTHR12993:SF11">
    <property type="entry name" value="N-ACETYLGLUCOSAMINYL-PHOSPHATIDYLINOSITOL DE-N-ACETYLASE"/>
    <property type="match status" value="1"/>
</dbReference>
<dbReference type="InterPro" id="IPR003737">
    <property type="entry name" value="GlcNAc_PI_deacetylase-related"/>
</dbReference>
<name>A0A383ADQ0_9ZZZZ</name>
<dbReference type="InterPro" id="IPR024078">
    <property type="entry name" value="LmbE-like_dom_sf"/>
</dbReference>
<accession>A0A383ADQ0</accession>
<dbReference type="Gene3D" id="3.40.50.10320">
    <property type="entry name" value="LmbE-like"/>
    <property type="match status" value="1"/>
</dbReference>
<organism evidence="1">
    <name type="scientific">marine metagenome</name>
    <dbReference type="NCBI Taxonomy" id="408172"/>
    <lineage>
        <taxon>unclassified sequences</taxon>
        <taxon>metagenomes</taxon>
        <taxon>ecological metagenomes</taxon>
    </lineage>
</organism>
<feature type="non-terminal residue" evidence="1">
    <location>
        <position position="173"/>
    </location>
</feature>
<dbReference type="SUPFAM" id="SSF102588">
    <property type="entry name" value="LmbE-like"/>
    <property type="match status" value="1"/>
</dbReference>
<dbReference type="AlphaFoldDB" id="A0A383ADQ0"/>
<dbReference type="EMBL" id="UINC01191262">
    <property type="protein sequence ID" value="SVE05814.1"/>
    <property type="molecule type" value="Genomic_DNA"/>
</dbReference>
<evidence type="ECO:0000313" key="1">
    <source>
        <dbReference type="EMBL" id="SVE05814.1"/>
    </source>
</evidence>
<dbReference type="GO" id="GO:0016811">
    <property type="term" value="F:hydrolase activity, acting on carbon-nitrogen (but not peptide) bonds, in linear amides"/>
    <property type="evidence" value="ECO:0007669"/>
    <property type="project" value="TreeGrafter"/>
</dbReference>
<gene>
    <name evidence="1" type="ORF">METZ01_LOCUS458668</name>
</gene>
<dbReference type="Pfam" id="PF02585">
    <property type="entry name" value="PIG-L"/>
    <property type="match status" value="1"/>
</dbReference>
<evidence type="ECO:0008006" key="2">
    <source>
        <dbReference type="Google" id="ProtNLM"/>
    </source>
</evidence>
<reference evidence="1" key="1">
    <citation type="submission" date="2018-05" db="EMBL/GenBank/DDBJ databases">
        <authorList>
            <person name="Lanie J.A."/>
            <person name="Ng W.-L."/>
            <person name="Kazmierczak K.M."/>
            <person name="Andrzejewski T.M."/>
            <person name="Davidsen T.M."/>
            <person name="Wayne K.J."/>
            <person name="Tettelin H."/>
            <person name="Glass J.I."/>
            <person name="Rusch D."/>
            <person name="Podicherti R."/>
            <person name="Tsui H.-C.T."/>
            <person name="Winkler M.E."/>
        </authorList>
    </citation>
    <scope>NUCLEOTIDE SEQUENCE</scope>
</reference>
<dbReference type="PANTHER" id="PTHR12993">
    <property type="entry name" value="N-ACETYLGLUCOSAMINYL-PHOSPHATIDYLINOSITOL DE-N-ACETYLASE-RELATED"/>
    <property type="match status" value="1"/>
</dbReference>